<dbReference type="EMBL" id="BTCL01000003">
    <property type="protein sequence ID" value="GMK43954.1"/>
    <property type="molecule type" value="Genomic_DNA"/>
</dbReference>
<reference evidence="2 3" key="1">
    <citation type="submission" date="2023-05" db="EMBL/GenBank/DDBJ databases">
        <title>Draft genome of Paenibacillus sp. CCS26.</title>
        <authorList>
            <person name="Akita H."/>
            <person name="Shinto Y."/>
            <person name="Kimura Z."/>
        </authorList>
    </citation>
    <scope>NUCLEOTIDE SEQUENCE [LARGE SCALE GENOMIC DNA]</scope>
    <source>
        <strain evidence="2 3">CCS26</strain>
    </source>
</reference>
<sequence>MIVMVMMIMMLAVMVMAVDIIIRVVIYDGRMQIRIHRGMS</sequence>
<name>A0ABQ6NHL2_9BACL</name>
<keyword evidence="3" id="KW-1185">Reference proteome</keyword>
<accession>A0ABQ6NHL2</accession>
<dbReference type="Proteomes" id="UP001285921">
    <property type="component" value="Unassembled WGS sequence"/>
</dbReference>
<evidence type="ECO:0000256" key="1">
    <source>
        <dbReference type="SAM" id="Phobius"/>
    </source>
</evidence>
<gene>
    <name evidence="2" type="ORF">PghCCS26_10810</name>
</gene>
<proteinExistence type="predicted"/>
<keyword evidence="1" id="KW-0812">Transmembrane</keyword>
<comment type="caution">
    <text evidence="2">The sequence shown here is derived from an EMBL/GenBank/DDBJ whole genome shotgun (WGS) entry which is preliminary data.</text>
</comment>
<evidence type="ECO:0000313" key="3">
    <source>
        <dbReference type="Proteomes" id="UP001285921"/>
    </source>
</evidence>
<protein>
    <submittedName>
        <fullName evidence="2">Uncharacterized protein</fullName>
    </submittedName>
</protein>
<evidence type="ECO:0000313" key="2">
    <source>
        <dbReference type="EMBL" id="GMK43954.1"/>
    </source>
</evidence>
<keyword evidence="1" id="KW-0472">Membrane</keyword>
<organism evidence="2 3">
    <name type="scientific">Paenibacillus glycanilyticus</name>
    <dbReference type="NCBI Taxonomy" id="126569"/>
    <lineage>
        <taxon>Bacteria</taxon>
        <taxon>Bacillati</taxon>
        <taxon>Bacillota</taxon>
        <taxon>Bacilli</taxon>
        <taxon>Bacillales</taxon>
        <taxon>Paenibacillaceae</taxon>
        <taxon>Paenibacillus</taxon>
    </lineage>
</organism>
<feature type="transmembrane region" description="Helical" evidence="1">
    <location>
        <begin position="6"/>
        <end position="27"/>
    </location>
</feature>
<keyword evidence="1" id="KW-1133">Transmembrane helix</keyword>